<dbReference type="EMBL" id="JANPWB010000015">
    <property type="protein sequence ID" value="KAJ1093918.1"/>
    <property type="molecule type" value="Genomic_DNA"/>
</dbReference>
<accession>A0AAV7LWH6</accession>
<gene>
    <name evidence="1" type="ORF">NDU88_007006</name>
</gene>
<dbReference type="Proteomes" id="UP001066276">
    <property type="component" value="Chromosome 11"/>
</dbReference>
<comment type="caution">
    <text evidence="1">The sequence shown here is derived from an EMBL/GenBank/DDBJ whole genome shotgun (WGS) entry which is preliminary data.</text>
</comment>
<proteinExistence type="predicted"/>
<organism evidence="1 2">
    <name type="scientific">Pleurodeles waltl</name>
    <name type="common">Iberian ribbed newt</name>
    <dbReference type="NCBI Taxonomy" id="8319"/>
    <lineage>
        <taxon>Eukaryota</taxon>
        <taxon>Metazoa</taxon>
        <taxon>Chordata</taxon>
        <taxon>Craniata</taxon>
        <taxon>Vertebrata</taxon>
        <taxon>Euteleostomi</taxon>
        <taxon>Amphibia</taxon>
        <taxon>Batrachia</taxon>
        <taxon>Caudata</taxon>
        <taxon>Salamandroidea</taxon>
        <taxon>Salamandridae</taxon>
        <taxon>Pleurodelinae</taxon>
        <taxon>Pleurodeles</taxon>
    </lineage>
</organism>
<keyword evidence="2" id="KW-1185">Reference proteome</keyword>
<name>A0AAV7LWH6_PLEWA</name>
<sequence length="130" mass="14753">MVFGVPVVCKRKAQSWTHGVWRTCGLYEESPGLDAWCLAHLWFVKRKPRAGRLVFGAPVVCEKKAQGWTHGVWRTCGLYKESPGLDAWFLAHLWFVKGKPRAGRMVFGAPVVCKRKAQSWTHGVWRTCGL</sequence>
<evidence type="ECO:0000313" key="2">
    <source>
        <dbReference type="Proteomes" id="UP001066276"/>
    </source>
</evidence>
<reference evidence="1" key="1">
    <citation type="journal article" date="2022" name="bioRxiv">
        <title>Sequencing and chromosome-scale assembly of the giantPleurodeles waltlgenome.</title>
        <authorList>
            <person name="Brown T."/>
            <person name="Elewa A."/>
            <person name="Iarovenko S."/>
            <person name="Subramanian E."/>
            <person name="Araus A.J."/>
            <person name="Petzold A."/>
            <person name="Susuki M."/>
            <person name="Suzuki K.-i.T."/>
            <person name="Hayashi T."/>
            <person name="Toyoda A."/>
            <person name="Oliveira C."/>
            <person name="Osipova E."/>
            <person name="Leigh N.D."/>
            <person name="Simon A."/>
            <person name="Yun M.H."/>
        </authorList>
    </citation>
    <scope>NUCLEOTIDE SEQUENCE</scope>
    <source>
        <strain evidence="1">20211129_DDA</strain>
        <tissue evidence="1">Liver</tissue>
    </source>
</reference>
<dbReference type="AlphaFoldDB" id="A0AAV7LWH6"/>
<protein>
    <submittedName>
        <fullName evidence="1">Uncharacterized protein</fullName>
    </submittedName>
</protein>
<evidence type="ECO:0000313" key="1">
    <source>
        <dbReference type="EMBL" id="KAJ1093918.1"/>
    </source>
</evidence>